<dbReference type="Pfam" id="PF00651">
    <property type="entry name" value="BTB"/>
    <property type="match status" value="1"/>
</dbReference>
<dbReference type="WBParaSite" id="Pan_g1715.t1">
    <property type="protein sequence ID" value="Pan_g1715.t1"/>
    <property type="gene ID" value="Pan_g1715"/>
</dbReference>
<evidence type="ECO:0000259" key="1">
    <source>
        <dbReference type="PROSITE" id="PS50097"/>
    </source>
</evidence>
<feature type="domain" description="BTB" evidence="1">
    <location>
        <begin position="143"/>
        <end position="202"/>
    </location>
</feature>
<dbReference type="CDD" id="cd18186">
    <property type="entry name" value="BTB_POZ_ZBTB_KLHL-like"/>
    <property type="match status" value="1"/>
</dbReference>
<dbReference type="SMART" id="SM00225">
    <property type="entry name" value="BTB"/>
    <property type="match status" value="1"/>
</dbReference>
<dbReference type="SUPFAM" id="SSF54695">
    <property type="entry name" value="POZ domain"/>
    <property type="match status" value="1"/>
</dbReference>
<dbReference type="PANTHER" id="PTHR24413">
    <property type="entry name" value="SPECKLE-TYPE POZ PROTEIN"/>
    <property type="match status" value="1"/>
</dbReference>
<dbReference type="Gene3D" id="3.30.710.10">
    <property type="entry name" value="Potassium Channel Kv1.1, Chain A"/>
    <property type="match status" value="1"/>
</dbReference>
<evidence type="ECO:0000313" key="3">
    <source>
        <dbReference type="WBParaSite" id="Pan_g1715.t1"/>
    </source>
</evidence>
<reference evidence="3" key="2">
    <citation type="submission" date="2020-10" db="UniProtKB">
        <authorList>
            <consortium name="WormBaseParasite"/>
        </authorList>
    </citation>
    <scope>IDENTIFICATION</scope>
</reference>
<dbReference type="PROSITE" id="PS50097">
    <property type="entry name" value="BTB"/>
    <property type="match status" value="1"/>
</dbReference>
<reference evidence="2" key="1">
    <citation type="journal article" date="2013" name="Genetics">
        <title>The draft genome and transcriptome of Panagrellus redivivus are shaped by the harsh demands of a free-living lifestyle.</title>
        <authorList>
            <person name="Srinivasan J."/>
            <person name="Dillman A.R."/>
            <person name="Macchietto M.G."/>
            <person name="Heikkinen L."/>
            <person name="Lakso M."/>
            <person name="Fracchia K.M."/>
            <person name="Antoshechkin I."/>
            <person name="Mortazavi A."/>
            <person name="Wong G."/>
            <person name="Sternberg P.W."/>
        </authorList>
    </citation>
    <scope>NUCLEOTIDE SEQUENCE [LARGE SCALE GENOMIC DNA]</scope>
    <source>
        <strain evidence="2">MT8872</strain>
    </source>
</reference>
<accession>A0A7E4ZTV9</accession>
<dbReference type="Proteomes" id="UP000492821">
    <property type="component" value="Unassembled WGS sequence"/>
</dbReference>
<organism evidence="2 3">
    <name type="scientific">Panagrellus redivivus</name>
    <name type="common">Microworm</name>
    <dbReference type="NCBI Taxonomy" id="6233"/>
    <lineage>
        <taxon>Eukaryota</taxon>
        <taxon>Metazoa</taxon>
        <taxon>Ecdysozoa</taxon>
        <taxon>Nematoda</taxon>
        <taxon>Chromadorea</taxon>
        <taxon>Rhabditida</taxon>
        <taxon>Tylenchina</taxon>
        <taxon>Panagrolaimomorpha</taxon>
        <taxon>Panagrolaimoidea</taxon>
        <taxon>Panagrolaimidae</taxon>
        <taxon>Panagrellus</taxon>
    </lineage>
</organism>
<evidence type="ECO:0000313" key="2">
    <source>
        <dbReference type="Proteomes" id="UP000492821"/>
    </source>
</evidence>
<dbReference type="InterPro" id="IPR011333">
    <property type="entry name" value="SKP1/BTB/POZ_sf"/>
</dbReference>
<sequence>MSTEFQDTVEIKISRKEVEELAGEDYVSIPERAITGSNGIRWAFRVYGKNSTRLLPVHLWVSEGPLKADGTFTAGPAKSHTFGFHTNTDGNSASYLLGEFCPTRLGPDGFVHMNITFTNFEKAVLLEPSTINDFIIDSGDYLSDARIVVDDKTIEVHRSFLCIISPVFRAAFTHDTKEAKTGTINIKDFSFETVKHVIDYCYGRPCGATKLQHFVDILMFADKYDMKTLIKKFEPLFLRSELSPENFTPIAKYAWDLDKADLKTLCAKFYFDNHGKITLTPEFLSLHPSTQLDIIHSAASLS</sequence>
<proteinExistence type="predicted"/>
<name>A0A7E4ZTV9_PANRE</name>
<keyword evidence="2" id="KW-1185">Reference proteome</keyword>
<dbReference type="AlphaFoldDB" id="A0A7E4ZTV9"/>
<protein>
    <submittedName>
        <fullName evidence="3">BTB domain-containing protein</fullName>
    </submittedName>
</protein>
<dbReference type="InterPro" id="IPR000210">
    <property type="entry name" value="BTB/POZ_dom"/>
</dbReference>